<gene>
    <name evidence="1" type="ORF">RJT34_11897</name>
</gene>
<keyword evidence="2" id="KW-1185">Reference proteome</keyword>
<evidence type="ECO:0000313" key="2">
    <source>
        <dbReference type="Proteomes" id="UP001359559"/>
    </source>
</evidence>
<proteinExistence type="predicted"/>
<evidence type="ECO:0000313" key="1">
    <source>
        <dbReference type="EMBL" id="KAK7301041.1"/>
    </source>
</evidence>
<reference evidence="1 2" key="1">
    <citation type="submission" date="2024-01" db="EMBL/GenBank/DDBJ databases">
        <title>The genomes of 5 underutilized Papilionoideae crops provide insights into root nodulation and disease resistance.</title>
        <authorList>
            <person name="Yuan L."/>
        </authorList>
    </citation>
    <scope>NUCLEOTIDE SEQUENCE [LARGE SCALE GENOMIC DNA]</scope>
    <source>
        <strain evidence="1">LY-2023</strain>
        <tissue evidence="1">Leaf</tissue>
    </source>
</reference>
<name>A0AAN9PJZ0_CLITE</name>
<organism evidence="1 2">
    <name type="scientific">Clitoria ternatea</name>
    <name type="common">Butterfly pea</name>
    <dbReference type="NCBI Taxonomy" id="43366"/>
    <lineage>
        <taxon>Eukaryota</taxon>
        <taxon>Viridiplantae</taxon>
        <taxon>Streptophyta</taxon>
        <taxon>Embryophyta</taxon>
        <taxon>Tracheophyta</taxon>
        <taxon>Spermatophyta</taxon>
        <taxon>Magnoliopsida</taxon>
        <taxon>eudicotyledons</taxon>
        <taxon>Gunneridae</taxon>
        <taxon>Pentapetalae</taxon>
        <taxon>rosids</taxon>
        <taxon>fabids</taxon>
        <taxon>Fabales</taxon>
        <taxon>Fabaceae</taxon>
        <taxon>Papilionoideae</taxon>
        <taxon>50 kb inversion clade</taxon>
        <taxon>NPAAA clade</taxon>
        <taxon>indigoferoid/millettioid clade</taxon>
        <taxon>Phaseoleae</taxon>
        <taxon>Clitoria</taxon>
    </lineage>
</organism>
<sequence>MVLSVYLILGSPLGGLSEGWGSRKTYKASHGLESDDDITTSFEEDEDFEDEFLTDLVEAEEVTWEYALALWRAKEGSMTVYI</sequence>
<protein>
    <submittedName>
        <fullName evidence="1">Uncharacterized protein</fullName>
    </submittedName>
</protein>
<comment type="caution">
    <text evidence="1">The sequence shown here is derived from an EMBL/GenBank/DDBJ whole genome shotgun (WGS) entry which is preliminary data.</text>
</comment>
<accession>A0AAN9PJZ0</accession>
<dbReference type="AlphaFoldDB" id="A0AAN9PJZ0"/>
<dbReference type="Proteomes" id="UP001359559">
    <property type="component" value="Unassembled WGS sequence"/>
</dbReference>
<dbReference type="EMBL" id="JAYKXN010000003">
    <property type="protein sequence ID" value="KAK7301041.1"/>
    <property type="molecule type" value="Genomic_DNA"/>
</dbReference>